<dbReference type="AlphaFoldDB" id="A0A220TY73"/>
<proteinExistence type="predicted"/>
<feature type="signal peptide" evidence="1">
    <location>
        <begin position="1"/>
        <end position="28"/>
    </location>
</feature>
<evidence type="ECO:0008006" key="4">
    <source>
        <dbReference type="Google" id="ProtNLM"/>
    </source>
</evidence>
<dbReference type="RefSeq" id="WP_089059986.1">
    <property type="nucleotide sequence ID" value="NZ_CP022315.1"/>
</dbReference>
<sequence length="197" mass="21483">MRSTKPVVKVIAASVLTGSVLVGVPSLAGSVHATSNQAEISHHTNQNAVGYLNEIYHSAFEGEMPGYVQGLNINQATKKEVHNKLGNPGMVDHQFELYGWEMGQAGHGFSYNKDNTIAEIRNFGTGVERQTNLGRITPDLLGNQLGTADKILNVPGTDETDYVYQTGDYELHFVIGDNDIIKGFDQTVNHVNLKKAE</sequence>
<keyword evidence="3" id="KW-1185">Reference proteome</keyword>
<dbReference type="Proteomes" id="UP000198312">
    <property type="component" value="Chromosome"/>
</dbReference>
<organism evidence="2 3">
    <name type="scientific">Virgibacillus phasianinus</name>
    <dbReference type="NCBI Taxonomy" id="2017483"/>
    <lineage>
        <taxon>Bacteria</taxon>
        <taxon>Bacillati</taxon>
        <taxon>Bacillota</taxon>
        <taxon>Bacilli</taxon>
        <taxon>Bacillales</taxon>
        <taxon>Bacillaceae</taxon>
        <taxon>Virgibacillus</taxon>
    </lineage>
</organism>
<gene>
    <name evidence="2" type="ORF">CFK37_00035</name>
</gene>
<evidence type="ECO:0000256" key="1">
    <source>
        <dbReference type="SAM" id="SignalP"/>
    </source>
</evidence>
<reference evidence="2 3" key="1">
    <citation type="submission" date="2017-07" db="EMBL/GenBank/DDBJ databases">
        <title>Virgibacillus sp. LM2416.</title>
        <authorList>
            <person name="Tak E.J."/>
            <person name="Bae J.-W."/>
        </authorList>
    </citation>
    <scope>NUCLEOTIDE SEQUENCE [LARGE SCALE GENOMIC DNA]</scope>
    <source>
        <strain evidence="2 3">LM2416</strain>
    </source>
</reference>
<feature type="chain" id="PRO_5039419419" description="DUF4309 domain-containing protein" evidence="1">
    <location>
        <begin position="29"/>
        <end position="197"/>
    </location>
</feature>
<name>A0A220TY73_9BACI</name>
<dbReference type="EMBL" id="CP022315">
    <property type="protein sequence ID" value="ASK60709.1"/>
    <property type="molecule type" value="Genomic_DNA"/>
</dbReference>
<dbReference type="KEGG" id="vil:CFK37_00035"/>
<dbReference type="InterPro" id="IPR025453">
    <property type="entry name" value="DUF4309"/>
</dbReference>
<evidence type="ECO:0000313" key="2">
    <source>
        <dbReference type="EMBL" id="ASK60709.1"/>
    </source>
</evidence>
<keyword evidence="1" id="KW-0732">Signal</keyword>
<protein>
    <recommendedName>
        <fullName evidence="4">DUF4309 domain-containing protein</fullName>
    </recommendedName>
</protein>
<evidence type="ECO:0000313" key="3">
    <source>
        <dbReference type="Proteomes" id="UP000198312"/>
    </source>
</evidence>
<dbReference type="Pfam" id="PF14172">
    <property type="entry name" value="DUF4309"/>
    <property type="match status" value="1"/>
</dbReference>
<dbReference type="OrthoDB" id="2597113at2"/>
<accession>A0A220TY73</accession>